<sequence>MDRTVKTGRFALSAIRRSTDPLPPADSSATLALFNRQNMTDSLPEAVHESITHTRSFTGCATCRSRHVKCDEGRPECSMCQYLGLDCGGYEKDIFFDFESSPRNLGVRFRRPLFSVKERERMSQWLVSSAPPKTTLRVISQIDEECERTTISDEVEIHQGPFGAFRLNQDRDTLPYEPAVNDCEQTHSSSPEDVIPLRDPYLASSDMPLSPWSQALLHFTLDGQENVPSPPPPGYLDAVMDQDSPEDDSAAHGYLPASYLLGQAHNHSISPTSLTSMGTTKAVPQDAVFLLKHYASAVISLMTPLRHSKTPWHVLFIPHAKSCLAGLVLGDYMSDASLCAFYGTLAISAFSLGGVSGSRTWSEKAIIYKHKAQRHARMMLTTAYDVPKVAKYKSILMALLTMVQVTMLSGNRRESEYYFVEAEKCIRLRGLPRKKSRKVRLLHHCYVFERIIHESIFICGANSRQRHHVHAAIETSGLGNYSLDSLSFRLSGWKNLDQEMMRVRGQEEGENDLHLERPGFWSNSLYPEIFGIPEPWVILLSQVIRLGKEKDATEGDDASNCISLKEFSGRAKTLEDYISKLPLPSLDHIHSELDGEIIKNMLNAMQNALAIYFYRRIHDVDSSLLQQKVAGVLDHLLRCEDTDSTVVHGSAGFIWPAFIAACEAEDPLVQVSFSDWFVNLARRSGLSCFTETLANIQRIWQEKTCANGKSVTWLDLMKSTMPLQQLF</sequence>
<dbReference type="Pfam" id="PF11951">
    <property type="entry name" value="Fungal_trans_2"/>
    <property type="match status" value="1"/>
</dbReference>
<dbReference type="InterPro" id="IPR001138">
    <property type="entry name" value="Zn2Cys6_DnaBD"/>
</dbReference>
<keyword evidence="9" id="KW-1185">Reference proteome</keyword>
<dbReference type="OrthoDB" id="5089701at2759"/>
<evidence type="ECO:0000256" key="3">
    <source>
        <dbReference type="ARBA" id="ARBA00023125"/>
    </source>
</evidence>
<evidence type="ECO:0000256" key="2">
    <source>
        <dbReference type="ARBA" id="ARBA00023015"/>
    </source>
</evidence>
<dbReference type="EMBL" id="MLQL01000035">
    <property type="protein sequence ID" value="OQE14779.1"/>
    <property type="molecule type" value="Genomic_DNA"/>
</dbReference>
<comment type="subcellular location">
    <subcellularLocation>
        <location evidence="1">Nucleus</location>
    </subcellularLocation>
</comment>
<keyword evidence="5" id="KW-0539">Nucleus</keyword>
<keyword evidence="2" id="KW-0805">Transcription regulation</keyword>
<evidence type="ECO:0000313" key="9">
    <source>
        <dbReference type="Proteomes" id="UP000191342"/>
    </source>
</evidence>
<dbReference type="GO" id="GO:0008270">
    <property type="term" value="F:zinc ion binding"/>
    <property type="evidence" value="ECO:0007669"/>
    <property type="project" value="InterPro"/>
</dbReference>
<comment type="caution">
    <text evidence="8">The sequence shown here is derived from an EMBL/GenBank/DDBJ whole genome shotgun (WGS) entry which is preliminary data.</text>
</comment>
<dbReference type="PANTHER" id="PTHR37534">
    <property type="entry name" value="TRANSCRIPTIONAL ACTIVATOR PROTEIN UGA3"/>
    <property type="match status" value="1"/>
</dbReference>
<dbReference type="Gene3D" id="4.10.240.10">
    <property type="entry name" value="Zn(2)-C6 fungal-type DNA-binding domain"/>
    <property type="match status" value="1"/>
</dbReference>
<reference evidence="9" key="1">
    <citation type="journal article" date="2017" name="Nat. Microbiol.">
        <title>Global analysis of biosynthetic gene clusters reveals vast potential of secondary metabolite production in Penicillium species.</title>
        <authorList>
            <person name="Nielsen J.C."/>
            <person name="Grijseels S."/>
            <person name="Prigent S."/>
            <person name="Ji B."/>
            <person name="Dainat J."/>
            <person name="Nielsen K.F."/>
            <person name="Frisvad J.C."/>
            <person name="Workman M."/>
            <person name="Nielsen J."/>
        </authorList>
    </citation>
    <scope>NUCLEOTIDE SEQUENCE [LARGE SCALE GENOMIC DNA]</scope>
    <source>
        <strain evidence="9">IBT 14082</strain>
    </source>
</reference>
<dbReference type="PANTHER" id="PTHR37534:SF46">
    <property type="entry name" value="ZN(II)2CYS6 TRANSCRIPTION FACTOR (EUROFUNG)"/>
    <property type="match status" value="1"/>
</dbReference>
<evidence type="ECO:0000256" key="1">
    <source>
        <dbReference type="ARBA" id="ARBA00004123"/>
    </source>
</evidence>
<evidence type="ECO:0000256" key="6">
    <source>
        <dbReference type="SAM" id="MobiDB-lite"/>
    </source>
</evidence>
<evidence type="ECO:0000256" key="5">
    <source>
        <dbReference type="ARBA" id="ARBA00023242"/>
    </source>
</evidence>
<dbReference type="STRING" id="254877.A0A1V6SM84"/>
<accession>A0A1V6SM84</accession>
<dbReference type="SUPFAM" id="SSF57701">
    <property type="entry name" value="Zn2/Cys6 DNA-binding domain"/>
    <property type="match status" value="1"/>
</dbReference>
<keyword evidence="3" id="KW-0238">DNA-binding</keyword>
<evidence type="ECO:0000259" key="7">
    <source>
        <dbReference type="PROSITE" id="PS50048"/>
    </source>
</evidence>
<dbReference type="GO" id="GO:0003677">
    <property type="term" value="F:DNA binding"/>
    <property type="evidence" value="ECO:0007669"/>
    <property type="project" value="UniProtKB-KW"/>
</dbReference>
<dbReference type="GO" id="GO:0000981">
    <property type="term" value="F:DNA-binding transcription factor activity, RNA polymerase II-specific"/>
    <property type="evidence" value="ECO:0007669"/>
    <property type="project" value="InterPro"/>
</dbReference>
<dbReference type="SMART" id="SM00066">
    <property type="entry name" value="GAL4"/>
    <property type="match status" value="1"/>
</dbReference>
<proteinExistence type="predicted"/>
<protein>
    <recommendedName>
        <fullName evidence="7">Zn(2)-C6 fungal-type domain-containing protein</fullName>
    </recommendedName>
</protein>
<dbReference type="GO" id="GO:0005634">
    <property type="term" value="C:nucleus"/>
    <property type="evidence" value="ECO:0007669"/>
    <property type="project" value="UniProtKB-SubCell"/>
</dbReference>
<dbReference type="PROSITE" id="PS50048">
    <property type="entry name" value="ZN2_CY6_FUNGAL_2"/>
    <property type="match status" value="1"/>
</dbReference>
<organism evidence="8 9">
    <name type="scientific">Penicillium flavigenum</name>
    <dbReference type="NCBI Taxonomy" id="254877"/>
    <lineage>
        <taxon>Eukaryota</taxon>
        <taxon>Fungi</taxon>
        <taxon>Dikarya</taxon>
        <taxon>Ascomycota</taxon>
        <taxon>Pezizomycotina</taxon>
        <taxon>Eurotiomycetes</taxon>
        <taxon>Eurotiomycetidae</taxon>
        <taxon>Eurotiales</taxon>
        <taxon>Aspergillaceae</taxon>
        <taxon>Penicillium</taxon>
    </lineage>
</organism>
<dbReference type="AlphaFoldDB" id="A0A1V6SM84"/>
<dbReference type="PROSITE" id="PS00463">
    <property type="entry name" value="ZN2_CY6_FUNGAL_1"/>
    <property type="match status" value="1"/>
</dbReference>
<gene>
    <name evidence="8" type="ORF">PENFLA_c035G00363</name>
</gene>
<evidence type="ECO:0000256" key="4">
    <source>
        <dbReference type="ARBA" id="ARBA00023163"/>
    </source>
</evidence>
<keyword evidence="4" id="KW-0804">Transcription</keyword>
<dbReference type="Pfam" id="PF00172">
    <property type="entry name" value="Zn_clus"/>
    <property type="match status" value="1"/>
</dbReference>
<feature type="domain" description="Zn(2)-C6 fungal-type" evidence="7">
    <location>
        <begin position="59"/>
        <end position="87"/>
    </location>
</feature>
<feature type="region of interest" description="Disordered" evidence="6">
    <location>
        <begin position="223"/>
        <end position="249"/>
    </location>
</feature>
<dbReference type="InterPro" id="IPR021858">
    <property type="entry name" value="Fun_TF"/>
</dbReference>
<dbReference type="Proteomes" id="UP000191342">
    <property type="component" value="Unassembled WGS sequence"/>
</dbReference>
<dbReference type="InterPro" id="IPR036864">
    <property type="entry name" value="Zn2-C6_fun-type_DNA-bd_sf"/>
</dbReference>
<evidence type="ECO:0000313" key="8">
    <source>
        <dbReference type="EMBL" id="OQE14779.1"/>
    </source>
</evidence>
<name>A0A1V6SM84_9EURO</name>
<dbReference type="CDD" id="cd00067">
    <property type="entry name" value="GAL4"/>
    <property type="match status" value="1"/>
</dbReference>